<name>A0AAV3PJV1_LITER</name>
<dbReference type="AlphaFoldDB" id="A0AAV3PJV1"/>
<reference evidence="1 2" key="1">
    <citation type="submission" date="2024-01" db="EMBL/GenBank/DDBJ databases">
        <title>The complete chloroplast genome sequence of Lithospermum erythrorhizon: insights into the phylogenetic relationship among Boraginaceae species and the maternal lineages of purple gromwells.</title>
        <authorList>
            <person name="Okada T."/>
            <person name="Watanabe K."/>
        </authorList>
    </citation>
    <scope>NUCLEOTIDE SEQUENCE [LARGE SCALE GENOMIC DNA]</scope>
</reference>
<sequence>MLRKKHRNPGTFRAYSSITNLSSHKTQESSQVIQASINASFAEGTKKHYSAEKTDLCDDISLLQFTSMVEIQLITTPSLLVSAVKGIKGCIYIDEIGSEGVFKI</sequence>
<dbReference type="EMBL" id="BAABME010001895">
    <property type="protein sequence ID" value="GAA0152014.1"/>
    <property type="molecule type" value="Genomic_DNA"/>
</dbReference>
<comment type="caution">
    <text evidence="1">The sequence shown here is derived from an EMBL/GenBank/DDBJ whole genome shotgun (WGS) entry which is preliminary data.</text>
</comment>
<evidence type="ECO:0000313" key="1">
    <source>
        <dbReference type="EMBL" id="GAA0152014.1"/>
    </source>
</evidence>
<keyword evidence="2" id="KW-1185">Reference proteome</keyword>
<evidence type="ECO:0000313" key="2">
    <source>
        <dbReference type="Proteomes" id="UP001454036"/>
    </source>
</evidence>
<organism evidence="1 2">
    <name type="scientific">Lithospermum erythrorhizon</name>
    <name type="common">Purple gromwell</name>
    <name type="synonym">Lithospermum officinale var. erythrorhizon</name>
    <dbReference type="NCBI Taxonomy" id="34254"/>
    <lineage>
        <taxon>Eukaryota</taxon>
        <taxon>Viridiplantae</taxon>
        <taxon>Streptophyta</taxon>
        <taxon>Embryophyta</taxon>
        <taxon>Tracheophyta</taxon>
        <taxon>Spermatophyta</taxon>
        <taxon>Magnoliopsida</taxon>
        <taxon>eudicotyledons</taxon>
        <taxon>Gunneridae</taxon>
        <taxon>Pentapetalae</taxon>
        <taxon>asterids</taxon>
        <taxon>lamiids</taxon>
        <taxon>Boraginales</taxon>
        <taxon>Boraginaceae</taxon>
        <taxon>Boraginoideae</taxon>
        <taxon>Lithospermeae</taxon>
        <taxon>Lithospermum</taxon>
    </lineage>
</organism>
<dbReference type="Proteomes" id="UP001454036">
    <property type="component" value="Unassembled WGS sequence"/>
</dbReference>
<accession>A0AAV3PJV1</accession>
<protein>
    <submittedName>
        <fullName evidence="1">Uncharacterized protein</fullName>
    </submittedName>
</protein>
<proteinExistence type="predicted"/>
<gene>
    <name evidence="1" type="ORF">LIER_10604</name>
</gene>